<protein>
    <submittedName>
        <fullName evidence="1">Uncharacterized protein</fullName>
    </submittedName>
</protein>
<sequence>MLMKGSYAAQRIKGSPGIIGGLKIPSDIPGTPSFIAIL</sequence>
<evidence type="ECO:0000313" key="1">
    <source>
        <dbReference type="EMBL" id="KUG17478.1"/>
    </source>
</evidence>
<organism evidence="1">
    <name type="scientific">hydrocarbon metagenome</name>
    <dbReference type="NCBI Taxonomy" id="938273"/>
    <lineage>
        <taxon>unclassified sequences</taxon>
        <taxon>metagenomes</taxon>
        <taxon>ecological metagenomes</taxon>
    </lineage>
</organism>
<dbReference type="AlphaFoldDB" id="A0A0W8F9B9"/>
<gene>
    <name evidence="1" type="ORF">ASZ90_012831</name>
</gene>
<accession>A0A0W8F9B9</accession>
<reference evidence="1" key="1">
    <citation type="journal article" date="2015" name="Proc. Natl. Acad. Sci. U.S.A.">
        <title>Networks of energetic and metabolic interactions define dynamics in microbial communities.</title>
        <authorList>
            <person name="Embree M."/>
            <person name="Liu J.K."/>
            <person name="Al-Bassam M.M."/>
            <person name="Zengler K."/>
        </authorList>
    </citation>
    <scope>NUCLEOTIDE SEQUENCE</scope>
</reference>
<dbReference type="EMBL" id="LNQE01001438">
    <property type="protein sequence ID" value="KUG17478.1"/>
    <property type="molecule type" value="Genomic_DNA"/>
</dbReference>
<proteinExistence type="predicted"/>
<comment type="caution">
    <text evidence="1">The sequence shown here is derived from an EMBL/GenBank/DDBJ whole genome shotgun (WGS) entry which is preliminary data.</text>
</comment>
<name>A0A0W8F9B9_9ZZZZ</name>